<feature type="domain" description="SecDF P1 head subdomain" evidence="12">
    <location>
        <begin position="256"/>
        <end position="366"/>
    </location>
</feature>
<dbReference type="RefSeq" id="WP_212705487.1">
    <property type="nucleotide sequence ID" value="NZ_CP073581.1"/>
</dbReference>
<dbReference type="NCBIfam" id="TIGR00916">
    <property type="entry name" value="2A0604s01"/>
    <property type="match status" value="1"/>
</dbReference>
<evidence type="ECO:0000256" key="2">
    <source>
        <dbReference type="ARBA" id="ARBA00022448"/>
    </source>
</evidence>
<dbReference type="SUPFAM" id="SSF82866">
    <property type="entry name" value="Multidrug efflux transporter AcrB transmembrane domain"/>
    <property type="match status" value="1"/>
</dbReference>
<dbReference type="HAMAP" id="MF_01463_B">
    <property type="entry name" value="SecD_B"/>
    <property type="match status" value="1"/>
</dbReference>
<dbReference type="AlphaFoldDB" id="A0A975JFK1"/>
<keyword evidence="6 9" id="KW-1133">Transmembrane helix</keyword>
<comment type="subcellular location">
    <subcellularLocation>
        <location evidence="1 9">Cell membrane</location>
        <topology evidence="1 9">Multi-pass membrane protein</topology>
    </subcellularLocation>
</comment>
<evidence type="ECO:0000256" key="7">
    <source>
        <dbReference type="ARBA" id="ARBA00023010"/>
    </source>
</evidence>
<dbReference type="GO" id="GO:0015450">
    <property type="term" value="F:protein-transporting ATPase activity"/>
    <property type="evidence" value="ECO:0007669"/>
    <property type="project" value="InterPro"/>
</dbReference>
<dbReference type="Gene3D" id="3.30.70.3400">
    <property type="match status" value="1"/>
</dbReference>
<keyword evidence="7 9" id="KW-0811">Translocation</keyword>
<dbReference type="PANTHER" id="PTHR30081:SF1">
    <property type="entry name" value="PROTEIN TRANSLOCASE SUBUNIT SECD"/>
    <property type="match status" value="1"/>
</dbReference>
<dbReference type="GO" id="GO:0006605">
    <property type="term" value="P:protein targeting"/>
    <property type="evidence" value="ECO:0007669"/>
    <property type="project" value="UniProtKB-UniRule"/>
</dbReference>
<feature type="transmembrane region" description="Helical" evidence="9">
    <location>
        <begin position="483"/>
        <end position="505"/>
    </location>
</feature>
<dbReference type="InterPro" id="IPR048634">
    <property type="entry name" value="SecD_SecF_C"/>
</dbReference>
<dbReference type="Gene3D" id="3.30.1360.200">
    <property type="match status" value="1"/>
</dbReference>
<feature type="domain" description="Protein export membrane protein SecD/SecF C-terminal" evidence="10">
    <location>
        <begin position="370"/>
        <end position="540"/>
    </location>
</feature>
<feature type="domain" description="Protein translocase subunit SecDF P1" evidence="11">
    <location>
        <begin position="181"/>
        <end position="238"/>
    </location>
</feature>
<evidence type="ECO:0000259" key="11">
    <source>
        <dbReference type="Pfam" id="PF21760"/>
    </source>
</evidence>
<evidence type="ECO:0000256" key="8">
    <source>
        <dbReference type="ARBA" id="ARBA00023136"/>
    </source>
</evidence>
<keyword evidence="3 9" id="KW-1003">Cell membrane</keyword>
<keyword evidence="8 9" id="KW-0472">Membrane</keyword>
<feature type="transmembrane region" description="Helical" evidence="9">
    <location>
        <begin position="416"/>
        <end position="435"/>
    </location>
</feature>
<evidence type="ECO:0000313" key="13">
    <source>
        <dbReference type="EMBL" id="QUJ77291.1"/>
    </source>
</evidence>
<evidence type="ECO:0000256" key="1">
    <source>
        <dbReference type="ARBA" id="ARBA00004651"/>
    </source>
</evidence>
<keyword evidence="14" id="KW-1185">Reference proteome</keyword>
<evidence type="ECO:0000256" key="3">
    <source>
        <dbReference type="ARBA" id="ARBA00022475"/>
    </source>
</evidence>
<proteinExistence type="inferred from homology"/>
<evidence type="ECO:0000256" key="5">
    <source>
        <dbReference type="ARBA" id="ARBA00022927"/>
    </source>
</evidence>
<sequence length="549" mass="58824">MLQIGLFKRIAIVLTCVAGLLLAMPNAFYTVVEGHNDAVQEIEQAGSTAALEAQRDLWPEWLPSGLVNLGLDLRGGAHLLAEVRVQDVYAARLEAMWPEVRDSLRALTPVRRQQAPSDELRLRLNEPEKTAEALQIVRGLAQPVQTLTGVGANDIEVSATDGILTIVLSEAEKSATDERTMQQSLEIIRRRIDEVGTREPTIQRQGTDRILIQVPGIGSAAELKAIIGTTAQLTFSPVVRRTNDGSDNAGIGNETIPSLDEPGVFYVIESAPVVTGEELVDAQPAFDQNGNPAVNFRFNTTGARKFGDYTAENIGAPFAIVLDDEVVSAPTIQSHIPGGSGIITGNFTVEESTRLAVLLRAGALPAELDFLEERTIGPELGQDSIDAGKVATIVAFVAVLFFMFASYGLFGIFANVALIVNVGLLFGLLSLIGATLTLPGIAGIVLTVGMAVDANVLIFERIREEAKSAKGPARAIQLGYEKALSAILDANITTFITAVILFAMGSGPVRGFAITLGIGIVTSVFTAIFVTRLMVVIWYERRRPKTIEI</sequence>
<evidence type="ECO:0000313" key="14">
    <source>
        <dbReference type="Proteomes" id="UP000683291"/>
    </source>
</evidence>
<dbReference type="EMBL" id="CP073581">
    <property type="protein sequence ID" value="QUJ77291.1"/>
    <property type="molecule type" value="Genomic_DNA"/>
</dbReference>
<dbReference type="Pfam" id="PF02355">
    <property type="entry name" value="SecD_SecF_C"/>
    <property type="match status" value="1"/>
</dbReference>
<dbReference type="FunFam" id="1.20.1640.10:FF:000004">
    <property type="entry name" value="Protein translocase subunit SecD"/>
    <property type="match status" value="1"/>
</dbReference>
<dbReference type="Proteomes" id="UP000683291">
    <property type="component" value="Chromosome 1"/>
</dbReference>
<dbReference type="InterPro" id="IPR048631">
    <property type="entry name" value="SecD_1st"/>
</dbReference>
<dbReference type="GO" id="GO:0005886">
    <property type="term" value="C:plasma membrane"/>
    <property type="evidence" value="ECO:0007669"/>
    <property type="project" value="UniProtKB-SubCell"/>
</dbReference>
<evidence type="ECO:0000256" key="6">
    <source>
        <dbReference type="ARBA" id="ARBA00022989"/>
    </source>
</evidence>
<comment type="caution">
    <text evidence="9">Lacks conserved residue(s) required for the propagation of feature annotation.</text>
</comment>
<keyword evidence="5 9" id="KW-0653">Protein transport</keyword>
<feature type="transmembrane region" description="Helical" evidence="9">
    <location>
        <begin position="511"/>
        <end position="539"/>
    </location>
</feature>
<dbReference type="InterPro" id="IPR054384">
    <property type="entry name" value="SecDF_P1_head"/>
</dbReference>
<dbReference type="GO" id="GO:0043952">
    <property type="term" value="P:protein transport by the Sec complex"/>
    <property type="evidence" value="ECO:0007669"/>
    <property type="project" value="UniProtKB-UniRule"/>
</dbReference>
<dbReference type="InterPro" id="IPR005791">
    <property type="entry name" value="SecD"/>
</dbReference>
<evidence type="ECO:0000256" key="9">
    <source>
        <dbReference type="HAMAP-Rule" id="MF_01463"/>
    </source>
</evidence>
<dbReference type="GO" id="GO:0065002">
    <property type="term" value="P:intracellular protein transmembrane transport"/>
    <property type="evidence" value="ECO:0007669"/>
    <property type="project" value="UniProtKB-UniRule"/>
</dbReference>
<dbReference type="Gene3D" id="1.20.1640.10">
    <property type="entry name" value="Multidrug efflux transporter AcrB transmembrane domain"/>
    <property type="match status" value="1"/>
</dbReference>
<dbReference type="Pfam" id="PF22599">
    <property type="entry name" value="SecDF_P1_head"/>
    <property type="match status" value="1"/>
</dbReference>
<dbReference type="InterPro" id="IPR022813">
    <property type="entry name" value="SecD/SecF_arch_bac"/>
</dbReference>
<dbReference type="InterPro" id="IPR055344">
    <property type="entry name" value="SecD_SecF_C_bact"/>
</dbReference>
<comment type="subunit">
    <text evidence="9">Forms a complex with SecF. Part of the essential Sec protein translocation apparatus which comprises SecA, SecYEG and auxiliary proteins SecDF-YajC and YidC.</text>
</comment>
<evidence type="ECO:0000259" key="10">
    <source>
        <dbReference type="Pfam" id="PF02355"/>
    </source>
</evidence>
<keyword evidence="4 9" id="KW-0812">Transmembrane</keyword>
<organism evidence="13 14">
    <name type="scientific">Sulfitobacter albidus</name>
    <dbReference type="NCBI Taxonomy" id="2829501"/>
    <lineage>
        <taxon>Bacteria</taxon>
        <taxon>Pseudomonadati</taxon>
        <taxon>Pseudomonadota</taxon>
        <taxon>Alphaproteobacteria</taxon>
        <taxon>Rhodobacterales</taxon>
        <taxon>Roseobacteraceae</taxon>
        <taxon>Sulfitobacter</taxon>
    </lineage>
</organism>
<name>A0A975JFK1_9RHOB</name>
<protein>
    <recommendedName>
        <fullName evidence="9">Protein translocase subunit SecD</fullName>
    </recommendedName>
</protein>
<dbReference type="PANTHER" id="PTHR30081">
    <property type="entry name" value="PROTEIN-EXPORT MEMBRANE PROTEIN SEC"/>
    <property type="match status" value="1"/>
</dbReference>
<dbReference type="NCBIfam" id="TIGR01129">
    <property type="entry name" value="secD"/>
    <property type="match status" value="1"/>
</dbReference>
<dbReference type="Pfam" id="PF21760">
    <property type="entry name" value="SecD_1st"/>
    <property type="match status" value="1"/>
</dbReference>
<reference evidence="13" key="1">
    <citation type="submission" date="2021-04" db="EMBL/GenBank/DDBJ databases">
        <title>Complete genome sequence for Sulfitobacter sp. strain JK7-1.</title>
        <authorList>
            <person name="Park S.-J."/>
        </authorList>
    </citation>
    <scope>NUCLEOTIDE SEQUENCE</scope>
    <source>
        <strain evidence="13">JK7-1</strain>
    </source>
</reference>
<comment type="function">
    <text evidence="9">Part of the Sec protein translocase complex. Interacts with the SecYEG preprotein conducting channel. SecDF uses the proton motive force (PMF) to complete protein translocation after the ATP-dependent function of SecA.</text>
</comment>
<evidence type="ECO:0000256" key="4">
    <source>
        <dbReference type="ARBA" id="ARBA00022692"/>
    </source>
</evidence>
<gene>
    <name evidence="9 13" type="primary">secD</name>
    <name evidence="13" type="ORF">KDD17_04565</name>
</gene>
<dbReference type="KEGG" id="sual:KDD17_04565"/>
<evidence type="ECO:0000259" key="12">
    <source>
        <dbReference type="Pfam" id="PF22599"/>
    </source>
</evidence>
<keyword evidence="2 9" id="KW-0813">Transport</keyword>
<comment type="similarity">
    <text evidence="9">Belongs to the SecD/SecF family. SecD subfamily.</text>
</comment>
<feature type="transmembrane region" description="Helical" evidence="9">
    <location>
        <begin position="390"/>
        <end position="409"/>
    </location>
</feature>
<accession>A0A975JFK1</accession>